<gene>
    <name evidence="3" type="ORF">GCM10023147_05970</name>
</gene>
<name>A0ABP8J547_9ACTN</name>
<dbReference type="Proteomes" id="UP001500635">
    <property type="component" value="Unassembled WGS sequence"/>
</dbReference>
<evidence type="ECO:0000313" key="4">
    <source>
        <dbReference type="Proteomes" id="UP001500635"/>
    </source>
</evidence>
<dbReference type="EMBL" id="BAABFR010000005">
    <property type="protein sequence ID" value="GAA4384898.1"/>
    <property type="molecule type" value="Genomic_DNA"/>
</dbReference>
<keyword evidence="2" id="KW-0812">Transmembrane</keyword>
<evidence type="ECO:0000256" key="2">
    <source>
        <dbReference type="SAM" id="Phobius"/>
    </source>
</evidence>
<proteinExistence type="predicted"/>
<comment type="caution">
    <text evidence="3">The sequence shown here is derived from an EMBL/GenBank/DDBJ whole genome shotgun (WGS) entry which is preliminary data.</text>
</comment>
<feature type="region of interest" description="Disordered" evidence="1">
    <location>
        <begin position="1"/>
        <end position="25"/>
    </location>
</feature>
<dbReference type="RefSeq" id="WP_344990589.1">
    <property type="nucleotide sequence ID" value="NZ_BAABFR010000005.1"/>
</dbReference>
<accession>A0ABP8J547</accession>
<evidence type="ECO:0000313" key="3">
    <source>
        <dbReference type="EMBL" id="GAA4384898.1"/>
    </source>
</evidence>
<feature type="compositionally biased region" description="Pro residues" evidence="1">
    <location>
        <begin position="1"/>
        <end position="20"/>
    </location>
</feature>
<evidence type="ECO:0000256" key="1">
    <source>
        <dbReference type="SAM" id="MobiDB-lite"/>
    </source>
</evidence>
<reference evidence="4" key="1">
    <citation type="journal article" date="2019" name="Int. J. Syst. Evol. Microbiol.">
        <title>The Global Catalogue of Microorganisms (GCM) 10K type strain sequencing project: providing services to taxonomists for standard genome sequencing and annotation.</title>
        <authorList>
            <consortium name="The Broad Institute Genomics Platform"/>
            <consortium name="The Broad Institute Genome Sequencing Center for Infectious Disease"/>
            <person name="Wu L."/>
            <person name="Ma J."/>
        </authorList>
    </citation>
    <scope>NUCLEOTIDE SEQUENCE [LARGE SCALE GENOMIC DNA]</scope>
    <source>
        <strain evidence="4">JCM 17688</strain>
    </source>
</reference>
<feature type="transmembrane region" description="Helical" evidence="2">
    <location>
        <begin position="145"/>
        <end position="164"/>
    </location>
</feature>
<keyword evidence="4" id="KW-1185">Reference proteome</keyword>
<feature type="transmembrane region" description="Helical" evidence="2">
    <location>
        <begin position="31"/>
        <end position="52"/>
    </location>
</feature>
<sequence>MTSTPPPRPLPPATPHPGAPSAPKRPRPADLVLSLQIWVFVILAMAIANGYGTWTGSSDTRLRTAYDDFQTKSGKQQSLTLDYAEFRTMTLVIAIGLIVVVVAVAALLLFLLWRGVGWSRALLDVGGAFALAQGAISLVSSHDPYAAVPSILGAVAAVGALMMMHTKESTAFLQPKGRDR</sequence>
<organism evidence="3 4">
    <name type="scientific">Tsukamurella soli</name>
    <dbReference type="NCBI Taxonomy" id="644556"/>
    <lineage>
        <taxon>Bacteria</taxon>
        <taxon>Bacillati</taxon>
        <taxon>Actinomycetota</taxon>
        <taxon>Actinomycetes</taxon>
        <taxon>Mycobacteriales</taxon>
        <taxon>Tsukamurellaceae</taxon>
        <taxon>Tsukamurella</taxon>
    </lineage>
</organism>
<protein>
    <submittedName>
        <fullName evidence="3">Uncharacterized protein</fullName>
    </submittedName>
</protein>
<keyword evidence="2" id="KW-0472">Membrane</keyword>
<feature type="transmembrane region" description="Helical" evidence="2">
    <location>
        <begin position="89"/>
        <end position="112"/>
    </location>
</feature>
<keyword evidence="2" id="KW-1133">Transmembrane helix</keyword>